<feature type="region of interest" description="Disordered" evidence="1">
    <location>
        <begin position="228"/>
        <end position="531"/>
    </location>
</feature>
<name>A0A4R4YCM1_9PSEU</name>
<feature type="compositionally biased region" description="Pro residues" evidence="1">
    <location>
        <begin position="232"/>
        <end position="254"/>
    </location>
</feature>
<feature type="region of interest" description="Disordered" evidence="1">
    <location>
        <begin position="632"/>
        <end position="666"/>
    </location>
</feature>
<accession>A0A4R4YCM1</accession>
<proteinExistence type="predicted"/>
<feature type="compositionally biased region" description="Basic and acidic residues" evidence="1">
    <location>
        <begin position="653"/>
        <end position="663"/>
    </location>
</feature>
<keyword evidence="3" id="KW-1185">Reference proteome</keyword>
<evidence type="ECO:0000313" key="2">
    <source>
        <dbReference type="EMBL" id="TDD42365.1"/>
    </source>
</evidence>
<feature type="region of interest" description="Disordered" evidence="1">
    <location>
        <begin position="557"/>
        <end position="598"/>
    </location>
</feature>
<dbReference type="EMBL" id="SMKW01000048">
    <property type="protein sequence ID" value="TDD42365.1"/>
    <property type="molecule type" value="Genomic_DNA"/>
</dbReference>
<dbReference type="OrthoDB" id="3298759at2"/>
<protein>
    <submittedName>
        <fullName evidence="2">Uncharacterized protein</fullName>
    </submittedName>
</protein>
<sequence>MINPVPEQLWAAGDYLNWARQMVNDIDSHYATQAIQLANDTGADVFMDNGLIRVSEFPEIVEMMTQDMRRVLKILAAKYEEAKFDTALMSVPTPGPPNDVPGGPGGVPPDPFPSVSVPLPKFTPPVFDPPKFDQPEFDPGTVGGPDGPGAFNPTAFDPTKFDPGTVGGPDGPGAFNATAFDPTKFDPGTVGPDGPGAFNPTAFDPTKFDPGTVGGPDGPGALNPTAFDPTAFEPPPGTPGNGPAIPPFVPPFSPPSLGGGSGIKPPSSQKPGNGAGVGMPELEKPGMEPFTPSAPPPMSEMPDAGDWAAGEGTQSIGTPDQRGIGMPGGMPMMPPMSPAAGAGGGQPERSDASGLLGGEVEPWEGVDVPGLGEPEGFADVPEGKPQDWSASSPTGTASPGVPGMPMMPPMSPPAGAGGGQPERSDASGLLGGEVEPWEGVDVPGLGEPEGFADVPEGKPQDWDAELGLTAPALPGVPMVPPMSPPAGAGNGVAERADAPGLLGGERAAWEGVPAPGLNDLSGVDGPSSEPKAWAVEHADGAGIPAVAAMPPIPPAPPAAGIGPVRPEATSVRPEAETAAWERTQPPAPVDSDDDREGAAGGVFLAAEQQVVAPLEERVAVVRPADEDEDFGAWDVAAGSGSGLPWAAWPPGQPREEDGRDPHTPDFALREITPWEHTSNHTAARPVADINVAAAPRFVDGAEFLPRAAQFQADEPMCGGAEDVEDHEAQARRALEEVQQAAEETQEEEEKERTSADLLKQDDKAWAATAEPKRPGVIE</sequence>
<dbReference type="Proteomes" id="UP000294947">
    <property type="component" value="Unassembled WGS sequence"/>
</dbReference>
<feature type="compositionally biased region" description="Low complexity" evidence="1">
    <location>
        <begin position="263"/>
        <end position="272"/>
    </location>
</feature>
<dbReference type="AlphaFoldDB" id="A0A4R4YCM1"/>
<gene>
    <name evidence="2" type="ORF">E1288_29620</name>
</gene>
<evidence type="ECO:0000256" key="1">
    <source>
        <dbReference type="SAM" id="MobiDB-lite"/>
    </source>
</evidence>
<feature type="compositionally biased region" description="Basic and acidic residues" evidence="1">
    <location>
        <begin position="750"/>
        <end position="778"/>
    </location>
</feature>
<organism evidence="2 3">
    <name type="scientific">Saccharopolyspora elongata</name>
    <dbReference type="NCBI Taxonomy" id="2530387"/>
    <lineage>
        <taxon>Bacteria</taxon>
        <taxon>Bacillati</taxon>
        <taxon>Actinomycetota</taxon>
        <taxon>Actinomycetes</taxon>
        <taxon>Pseudonocardiales</taxon>
        <taxon>Pseudonocardiaceae</taxon>
        <taxon>Saccharopolyspora</taxon>
    </lineage>
</organism>
<evidence type="ECO:0000313" key="3">
    <source>
        <dbReference type="Proteomes" id="UP000294947"/>
    </source>
</evidence>
<feature type="region of interest" description="Disordered" evidence="1">
    <location>
        <begin position="736"/>
        <end position="778"/>
    </location>
</feature>
<reference evidence="2 3" key="1">
    <citation type="submission" date="2019-03" db="EMBL/GenBank/DDBJ databases">
        <title>Draft genome sequences of novel Actinobacteria.</title>
        <authorList>
            <person name="Sahin N."/>
            <person name="Ay H."/>
            <person name="Saygin H."/>
        </authorList>
    </citation>
    <scope>NUCLEOTIDE SEQUENCE [LARGE SCALE GENOMIC DNA]</scope>
    <source>
        <strain evidence="2 3">7K502</strain>
    </source>
</reference>
<comment type="caution">
    <text evidence="2">The sequence shown here is derived from an EMBL/GenBank/DDBJ whole genome shotgun (WGS) entry which is preliminary data.</text>
</comment>